<evidence type="ECO:0000256" key="1">
    <source>
        <dbReference type="SAM" id="Coils"/>
    </source>
</evidence>
<dbReference type="VEuPathDB" id="MicrosporidiaDB:CWI36_0892p0010"/>
<reference evidence="2 3" key="1">
    <citation type="submission" date="2017-12" db="EMBL/GenBank/DDBJ databases">
        <authorList>
            <person name="Pombert J.-F."/>
            <person name="Haag K.L."/>
            <person name="Ebert D."/>
        </authorList>
    </citation>
    <scope>NUCLEOTIDE SEQUENCE [LARGE SCALE GENOMIC DNA]</scope>
    <source>
        <strain evidence="2">BE-OM-2</strain>
    </source>
</reference>
<evidence type="ECO:0000313" key="2">
    <source>
        <dbReference type="EMBL" id="TBU03631.1"/>
    </source>
</evidence>
<feature type="coiled-coil region" evidence="1">
    <location>
        <begin position="291"/>
        <end position="318"/>
    </location>
</feature>
<keyword evidence="1" id="KW-0175">Coiled coil</keyword>
<protein>
    <submittedName>
        <fullName evidence="2">Uncharacterized protein</fullName>
    </submittedName>
</protein>
<dbReference type="Proteomes" id="UP000291404">
    <property type="component" value="Unassembled WGS sequence"/>
</dbReference>
<name>A0A4Q9L9H2_9MICR</name>
<dbReference type="VEuPathDB" id="MicrosporidiaDB:CWI39_0910p0010"/>
<evidence type="ECO:0000313" key="3">
    <source>
        <dbReference type="Proteomes" id="UP000291404"/>
    </source>
</evidence>
<accession>A0A4Q9L9H2</accession>
<gene>
    <name evidence="2" type="ORF">CWI36_0892p0010</name>
</gene>
<sequence>MDQKPRRSLPQKISKYIQDSFANLSSFLLNKTSEEENIFYTPTNSLENTKVSKSKIEDLDQIISNSFEDSLDWSKDNLLSEYTVKKTDINSDNFNQQFMPERSRNGSTDSLHEIQTDGCKETNNNSLEYLAENLTIRNDISDEINFDDLEIKDSLLSFRNGTNQRRNTQDIFSNSINVTREQSISFLHAKVQDLELRLKDKESREEEYKRLLEDLDATISYIIEKEETHNKDVYLNIIKEKTNIIDKLNSDIDRYDYNEKKYKDHISFLERDLMNSQERSDAYRCIASEKITILETERDKLRENLDIERKKIESMCKKIDHLEKMVSIRSEEGIELVEYCKYLLKNHQKIDF</sequence>
<proteinExistence type="predicted"/>
<organism evidence="2 3">
    <name type="scientific">Hamiltosporidium magnivora</name>
    <dbReference type="NCBI Taxonomy" id="148818"/>
    <lineage>
        <taxon>Eukaryota</taxon>
        <taxon>Fungi</taxon>
        <taxon>Fungi incertae sedis</taxon>
        <taxon>Microsporidia</taxon>
        <taxon>Dubosqiidae</taxon>
        <taxon>Hamiltosporidium</taxon>
    </lineage>
</organism>
<comment type="caution">
    <text evidence="2">The sequence shown here is derived from an EMBL/GenBank/DDBJ whole genome shotgun (WGS) entry which is preliminary data.</text>
</comment>
<dbReference type="AlphaFoldDB" id="A0A4Q9L9H2"/>
<keyword evidence="3" id="KW-1185">Reference proteome</keyword>
<dbReference type="EMBL" id="PITI01000892">
    <property type="protein sequence ID" value="TBU03631.1"/>
    <property type="molecule type" value="Genomic_DNA"/>
</dbReference>
<feature type="coiled-coil region" evidence="1">
    <location>
        <begin position="184"/>
        <end position="218"/>
    </location>
</feature>